<dbReference type="KEGG" id="mgz:GCW_00840"/>
<accession>A0A0F6CK43</accession>
<dbReference type="GeneID" id="93509969"/>
<dbReference type="Proteomes" id="UP000018735">
    <property type="component" value="Chromosome"/>
</dbReference>
<proteinExistence type="predicted"/>
<keyword evidence="1" id="KW-0812">Transmembrane</keyword>
<evidence type="ECO:0000256" key="1">
    <source>
        <dbReference type="SAM" id="Phobius"/>
    </source>
</evidence>
<dbReference type="HOGENOM" id="CLU_2881037_0_0_14"/>
<name>A0A0F6CK43_MYCGL</name>
<reference evidence="2 3" key="1">
    <citation type="journal article" date="2011" name="PLoS ONE">
        <title>Core proteome of the minimal cell: comparative proteomics of three mollicute species.</title>
        <authorList>
            <person name="Fisunov G.Y."/>
            <person name="Alexeev D.G."/>
            <person name="Bazaleev N.A."/>
            <person name="Ladygina V.G."/>
            <person name="Galyamina M.A."/>
            <person name="Kondratov I.G."/>
            <person name="Zhukova N.A."/>
            <person name="Serebryakova M.V."/>
            <person name="Demina I.A."/>
            <person name="Govorun V.M."/>
        </authorList>
    </citation>
    <scope>NUCLEOTIDE SEQUENCE [LARGE SCALE GENOMIC DNA]</scope>
    <source>
        <strain evidence="2 3">S6</strain>
    </source>
</reference>
<dbReference type="RefSeq" id="WP_011113379.1">
    <property type="nucleotide sequence ID" value="NC_023030.2"/>
</dbReference>
<dbReference type="EMBL" id="CP006916">
    <property type="protein sequence ID" value="AHB99465.1"/>
    <property type="molecule type" value="Genomic_DNA"/>
</dbReference>
<organism evidence="2 3">
    <name type="scientific">Mycoplasmoides gallisepticum S6</name>
    <dbReference type="NCBI Taxonomy" id="1006581"/>
    <lineage>
        <taxon>Bacteria</taxon>
        <taxon>Bacillati</taxon>
        <taxon>Mycoplasmatota</taxon>
        <taxon>Mycoplasmoidales</taxon>
        <taxon>Mycoplasmoidaceae</taxon>
        <taxon>Mycoplasmoides</taxon>
    </lineage>
</organism>
<protein>
    <submittedName>
        <fullName evidence="2">Uncharacterized protein</fullName>
    </submittedName>
</protein>
<evidence type="ECO:0000313" key="2">
    <source>
        <dbReference type="EMBL" id="AHB99465.1"/>
    </source>
</evidence>
<evidence type="ECO:0000313" key="3">
    <source>
        <dbReference type="Proteomes" id="UP000018735"/>
    </source>
</evidence>
<keyword evidence="1" id="KW-1133">Transmembrane helix</keyword>
<dbReference type="AlphaFoldDB" id="A0A0F6CK43"/>
<gene>
    <name evidence="2" type="ORF">GCW_00840</name>
</gene>
<keyword evidence="1" id="KW-0472">Membrane</keyword>
<feature type="transmembrane region" description="Helical" evidence="1">
    <location>
        <begin position="34"/>
        <end position="60"/>
    </location>
</feature>
<sequence>MNDNLSHKSKDLNLTSVSEVSKYQNSKIKAGLDWFSATAIILLTVIGVCLGICMACLVIIHAS</sequence>